<protein>
    <submittedName>
        <fullName evidence="1">Uncharacterized protein</fullName>
    </submittedName>
</protein>
<gene>
    <name evidence="1" type="ORF">MNB_SV-4-139</name>
</gene>
<organism evidence="1">
    <name type="scientific">hydrothermal vent metagenome</name>
    <dbReference type="NCBI Taxonomy" id="652676"/>
    <lineage>
        <taxon>unclassified sequences</taxon>
        <taxon>metagenomes</taxon>
        <taxon>ecological metagenomes</taxon>
    </lineage>
</organism>
<dbReference type="AlphaFoldDB" id="A0A1W1EB39"/>
<proteinExistence type="predicted"/>
<reference evidence="1" key="1">
    <citation type="submission" date="2016-10" db="EMBL/GenBank/DDBJ databases">
        <authorList>
            <person name="de Groot N.N."/>
        </authorList>
    </citation>
    <scope>NUCLEOTIDE SEQUENCE</scope>
</reference>
<dbReference type="EMBL" id="FPIB01000028">
    <property type="protein sequence ID" value="SFV91087.1"/>
    <property type="molecule type" value="Genomic_DNA"/>
</dbReference>
<sequence>MYHRIHERGKRFDILCHLFEVVYNTPISKTKNKMLQYKKYQKGACYE</sequence>
<name>A0A1W1EB39_9ZZZZ</name>
<evidence type="ECO:0000313" key="1">
    <source>
        <dbReference type="EMBL" id="SFV91087.1"/>
    </source>
</evidence>
<accession>A0A1W1EB39</accession>